<keyword evidence="2 5" id="KW-0812">Transmembrane</keyword>
<accession>A0AAV4FBT7</accession>
<feature type="transmembrane region" description="Helical" evidence="5">
    <location>
        <begin position="283"/>
        <end position="301"/>
    </location>
</feature>
<reference evidence="6 7" key="1">
    <citation type="journal article" date="2021" name="Elife">
        <title>Chloroplast acquisition without the gene transfer in kleptoplastic sea slugs, Plakobranchus ocellatus.</title>
        <authorList>
            <person name="Maeda T."/>
            <person name="Takahashi S."/>
            <person name="Yoshida T."/>
            <person name="Shimamura S."/>
            <person name="Takaki Y."/>
            <person name="Nagai Y."/>
            <person name="Toyoda A."/>
            <person name="Suzuki Y."/>
            <person name="Arimoto A."/>
            <person name="Ishii H."/>
            <person name="Satoh N."/>
            <person name="Nishiyama T."/>
            <person name="Hasebe M."/>
            <person name="Maruyama T."/>
            <person name="Minagawa J."/>
            <person name="Obokata J."/>
            <person name="Shigenobu S."/>
        </authorList>
    </citation>
    <scope>NUCLEOTIDE SEQUENCE [LARGE SCALE GENOMIC DNA]</scope>
</reference>
<feature type="transmembrane region" description="Helical" evidence="5">
    <location>
        <begin position="140"/>
        <end position="162"/>
    </location>
</feature>
<keyword evidence="7" id="KW-1185">Reference proteome</keyword>
<dbReference type="SUPFAM" id="SSF103473">
    <property type="entry name" value="MFS general substrate transporter"/>
    <property type="match status" value="1"/>
</dbReference>
<protein>
    <submittedName>
        <fullName evidence="6">Proton-coupled folate transporter</fullName>
    </submittedName>
</protein>
<feature type="transmembrane region" description="Helical" evidence="5">
    <location>
        <begin position="110"/>
        <end position="133"/>
    </location>
</feature>
<comment type="caution">
    <text evidence="6">The sequence shown here is derived from an EMBL/GenBank/DDBJ whole genome shotgun (WGS) entry which is preliminary data.</text>
</comment>
<dbReference type="Proteomes" id="UP000762676">
    <property type="component" value="Unassembled WGS sequence"/>
</dbReference>
<name>A0AAV4FBT7_9GAST</name>
<dbReference type="InterPro" id="IPR011701">
    <property type="entry name" value="MFS"/>
</dbReference>
<keyword evidence="4 5" id="KW-0472">Membrane</keyword>
<dbReference type="GO" id="GO:0016324">
    <property type="term" value="C:apical plasma membrane"/>
    <property type="evidence" value="ECO:0007669"/>
    <property type="project" value="UniProtKB-SubCell"/>
</dbReference>
<dbReference type="PANTHER" id="PTHR23507">
    <property type="entry name" value="ZGC:174356"/>
    <property type="match status" value="1"/>
</dbReference>
<comment type="subcellular location">
    <subcellularLocation>
        <location evidence="1">Membrane</location>
        <topology evidence="1">Multi-pass membrane protein</topology>
    </subcellularLocation>
</comment>
<dbReference type="InterPro" id="IPR036259">
    <property type="entry name" value="MFS_trans_sf"/>
</dbReference>
<evidence type="ECO:0000256" key="3">
    <source>
        <dbReference type="ARBA" id="ARBA00022989"/>
    </source>
</evidence>
<sequence length="472" mass="52630">MSKIKKSWMGKGSGSTQHLVDKAQDYKEDQRKRRNMLTLIITSSLNMLGYGIYRTAYSQWIYVRFEMDVMGANFSLLDEFAAKDPCFRGNHSDSEFKEQLNVAQANSAHFGVLTNLCVLLPSFFFNLLLGAYADQIGRRILFIVPLAGTTIRTAIVCGVAFWDLSLNFILIGYAICGVCGNYIAFVMAMYVYTADNTSQGKNRSFLMVFASTLDKSKVEQVSLIEGVKGIFSFYLDEPINPLYKRKDFILLGLVFFAYTSSIGSSISTIFLMNEPFCWGAKQIGYVNSAFGLGHAVLSTLVMRLLQYFFSDEVLVIFSLLSSASVRFIFAFANYDWEIYIAYATGAIEVSVLAIIRAILTRMVPKEKRGSLLASITVMETATLAASGAGLNELYSHTVREWRGLTFFVIGCIICVSAALMIVYKVVISLRSRPHASIPLEDSDTDFLEVSGGWIVISDRRKEPLLNIQDSAL</sequence>
<dbReference type="AlphaFoldDB" id="A0AAV4FBT7"/>
<dbReference type="GO" id="GO:0016323">
    <property type="term" value="C:basolateral plasma membrane"/>
    <property type="evidence" value="ECO:0007669"/>
    <property type="project" value="UniProtKB-SubCell"/>
</dbReference>
<dbReference type="Pfam" id="PF07690">
    <property type="entry name" value="MFS_1"/>
    <property type="match status" value="1"/>
</dbReference>
<feature type="transmembrane region" description="Helical" evidence="5">
    <location>
        <begin position="313"/>
        <end position="332"/>
    </location>
</feature>
<dbReference type="GO" id="GO:0015293">
    <property type="term" value="F:symporter activity"/>
    <property type="evidence" value="ECO:0007669"/>
    <property type="project" value="UniProtKB-KW"/>
</dbReference>
<organism evidence="6 7">
    <name type="scientific">Elysia marginata</name>
    <dbReference type="NCBI Taxonomy" id="1093978"/>
    <lineage>
        <taxon>Eukaryota</taxon>
        <taxon>Metazoa</taxon>
        <taxon>Spiralia</taxon>
        <taxon>Lophotrochozoa</taxon>
        <taxon>Mollusca</taxon>
        <taxon>Gastropoda</taxon>
        <taxon>Heterobranchia</taxon>
        <taxon>Euthyneura</taxon>
        <taxon>Panpulmonata</taxon>
        <taxon>Sacoglossa</taxon>
        <taxon>Placobranchoidea</taxon>
        <taxon>Plakobranchidae</taxon>
        <taxon>Elysia</taxon>
    </lineage>
</organism>
<keyword evidence="3 5" id="KW-1133">Transmembrane helix</keyword>
<feature type="transmembrane region" description="Helical" evidence="5">
    <location>
        <begin position="403"/>
        <end position="423"/>
    </location>
</feature>
<evidence type="ECO:0000313" key="7">
    <source>
        <dbReference type="Proteomes" id="UP000762676"/>
    </source>
</evidence>
<evidence type="ECO:0000256" key="2">
    <source>
        <dbReference type="ARBA" id="ARBA00022692"/>
    </source>
</evidence>
<feature type="transmembrane region" description="Helical" evidence="5">
    <location>
        <begin position="248"/>
        <end position="271"/>
    </location>
</feature>
<proteinExistence type="predicted"/>
<feature type="transmembrane region" description="Helical" evidence="5">
    <location>
        <begin position="371"/>
        <end position="391"/>
    </location>
</feature>
<dbReference type="Gene3D" id="1.20.1250.20">
    <property type="entry name" value="MFS general substrate transporter like domains"/>
    <property type="match status" value="2"/>
</dbReference>
<dbReference type="PANTHER" id="PTHR23507:SF1">
    <property type="entry name" value="FI18259P1-RELATED"/>
    <property type="match status" value="1"/>
</dbReference>
<dbReference type="EMBL" id="BMAT01007739">
    <property type="protein sequence ID" value="GFR70346.1"/>
    <property type="molecule type" value="Genomic_DNA"/>
</dbReference>
<dbReference type="GO" id="GO:0010008">
    <property type="term" value="C:endosome membrane"/>
    <property type="evidence" value="ECO:0007669"/>
    <property type="project" value="UniProtKB-SubCell"/>
</dbReference>
<dbReference type="GO" id="GO:0005542">
    <property type="term" value="F:folic acid binding"/>
    <property type="evidence" value="ECO:0007669"/>
    <property type="project" value="UniProtKB-KW"/>
</dbReference>
<feature type="transmembrane region" description="Helical" evidence="5">
    <location>
        <begin position="338"/>
        <end position="359"/>
    </location>
</feature>
<evidence type="ECO:0000313" key="6">
    <source>
        <dbReference type="EMBL" id="GFR70346.1"/>
    </source>
</evidence>
<evidence type="ECO:0000256" key="5">
    <source>
        <dbReference type="SAM" id="Phobius"/>
    </source>
</evidence>
<gene>
    <name evidence="6" type="ORF">ElyMa_003783900</name>
</gene>
<evidence type="ECO:0000256" key="1">
    <source>
        <dbReference type="ARBA" id="ARBA00004141"/>
    </source>
</evidence>
<evidence type="ECO:0000256" key="4">
    <source>
        <dbReference type="ARBA" id="ARBA00023136"/>
    </source>
</evidence>
<feature type="transmembrane region" description="Helical" evidence="5">
    <location>
        <begin position="168"/>
        <end position="193"/>
    </location>
</feature>
<feature type="transmembrane region" description="Helical" evidence="5">
    <location>
        <begin position="36"/>
        <end position="53"/>
    </location>
</feature>